<evidence type="ECO:0000259" key="2">
    <source>
        <dbReference type="PROSITE" id="PS50157"/>
    </source>
</evidence>
<gene>
    <name evidence="3" type="ORF">NCGR_LOCUS26484</name>
</gene>
<keyword evidence="1" id="KW-0479">Metal-binding</keyword>
<dbReference type="PROSITE" id="PS00028">
    <property type="entry name" value="ZINC_FINGER_C2H2_1"/>
    <property type="match status" value="1"/>
</dbReference>
<feature type="domain" description="C2H2-type" evidence="2">
    <location>
        <begin position="227"/>
        <end position="254"/>
    </location>
</feature>
<dbReference type="GO" id="GO:0008270">
    <property type="term" value="F:zinc ion binding"/>
    <property type="evidence" value="ECO:0007669"/>
    <property type="project" value="UniProtKB-KW"/>
</dbReference>
<dbReference type="PROSITE" id="PS50157">
    <property type="entry name" value="ZINC_FINGER_C2H2_2"/>
    <property type="match status" value="1"/>
</dbReference>
<dbReference type="AlphaFoldDB" id="A0A811PIA0"/>
<evidence type="ECO:0000256" key="1">
    <source>
        <dbReference type="PROSITE-ProRule" id="PRU00042"/>
    </source>
</evidence>
<protein>
    <recommendedName>
        <fullName evidence="2">C2H2-type domain-containing protein</fullName>
    </recommendedName>
</protein>
<sequence length="254" mass="28412">MEHNSYPTKDVKFRQSGYEISPLREALRGKTTMPALSSSAPNDHAHSFQGYYNNSKAIPHQLHSVSTPIPPTSIIASTRLEQSPNNEQEIMHMFLTTNISEDARKKALSLEPQSIESLLQGDPMAILQAHLDIAGVSNHGPIFHDPALHVPKERMHKTLGSSSSSHDDLYGKIPYVKPTLFNQPPMPSLVQREQHVPSGFPSGNSYNTIKEVMGSTINFRRVKKQKYTCKLCNAVFSSQQMYHGHMSLLHTTKE</sequence>
<reference evidence="3" key="1">
    <citation type="submission" date="2020-10" db="EMBL/GenBank/DDBJ databases">
        <authorList>
            <person name="Han B."/>
            <person name="Lu T."/>
            <person name="Zhao Q."/>
            <person name="Huang X."/>
            <person name="Zhao Y."/>
        </authorList>
    </citation>
    <scope>NUCLEOTIDE SEQUENCE</scope>
</reference>
<organism evidence="3 4">
    <name type="scientific">Miscanthus lutarioriparius</name>
    <dbReference type="NCBI Taxonomy" id="422564"/>
    <lineage>
        <taxon>Eukaryota</taxon>
        <taxon>Viridiplantae</taxon>
        <taxon>Streptophyta</taxon>
        <taxon>Embryophyta</taxon>
        <taxon>Tracheophyta</taxon>
        <taxon>Spermatophyta</taxon>
        <taxon>Magnoliopsida</taxon>
        <taxon>Liliopsida</taxon>
        <taxon>Poales</taxon>
        <taxon>Poaceae</taxon>
        <taxon>PACMAD clade</taxon>
        <taxon>Panicoideae</taxon>
        <taxon>Andropogonodae</taxon>
        <taxon>Andropogoneae</taxon>
        <taxon>Saccharinae</taxon>
        <taxon>Miscanthus</taxon>
    </lineage>
</organism>
<name>A0A811PIA0_9POAL</name>
<comment type="caution">
    <text evidence="3">The sequence shown here is derived from an EMBL/GenBank/DDBJ whole genome shotgun (WGS) entry which is preliminary data.</text>
</comment>
<dbReference type="InterPro" id="IPR013087">
    <property type="entry name" value="Znf_C2H2_type"/>
</dbReference>
<dbReference type="OrthoDB" id="644976at2759"/>
<evidence type="ECO:0000313" key="4">
    <source>
        <dbReference type="Proteomes" id="UP000604825"/>
    </source>
</evidence>
<keyword evidence="1" id="KW-0862">Zinc</keyword>
<accession>A0A811PIA0</accession>
<proteinExistence type="predicted"/>
<dbReference type="Proteomes" id="UP000604825">
    <property type="component" value="Unassembled WGS sequence"/>
</dbReference>
<dbReference type="EMBL" id="CAJGYO010000006">
    <property type="protein sequence ID" value="CAD6239579.1"/>
    <property type="molecule type" value="Genomic_DNA"/>
</dbReference>
<keyword evidence="4" id="KW-1185">Reference proteome</keyword>
<evidence type="ECO:0000313" key="3">
    <source>
        <dbReference type="EMBL" id="CAD6239579.1"/>
    </source>
</evidence>
<keyword evidence="1" id="KW-0863">Zinc-finger</keyword>